<sequence length="79" mass="8628">EGKVPKGKCRRQWGLQGKEGGKQSIKQWGLDYDDNDNGATSSPKTHLHTSFFVIFFNVPGPFSVTNCQSSAAKPTILMG</sequence>
<name>A0A2P5F9X0_TREOI</name>
<evidence type="ECO:0000256" key="1">
    <source>
        <dbReference type="SAM" id="MobiDB-lite"/>
    </source>
</evidence>
<feature type="compositionally biased region" description="Basic residues" evidence="1">
    <location>
        <begin position="1"/>
        <end position="11"/>
    </location>
</feature>
<organism evidence="2 3">
    <name type="scientific">Trema orientale</name>
    <name type="common">Charcoal tree</name>
    <name type="synonym">Celtis orientalis</name>
    <dbReference type="NCBI Taxonomy" id="63057"/>
    <lineage>
        <taxon>Eukaryota</taxon>
        <taxon>Viridiplantae</taxon>
        <taxon>Streptophyta</taxon>
        <taxon>Embryophyta</taxon>
        <taxon>Tracheophyta</taxon>
        <taxon>Spermatophyta</taxon>
        <taxon>Magnoliopsida</taxon>
        <taxon>eudicotyledons</taxon>
        <taxon>Gunneridae</taxon>
        <taxon>Pentapetalae</taxon>
        <taxon>rosids</taxon>
        <taxon>fabids</taxon>
        <taxon>Rosales</taxon>
        <taxon>Cannabaceae</taxon>
        <taxon>Trema</taxon>
    </lineage>
</organism>
<dbReference type="Proteomes" id="UP000237000">
    <property type="component" value="Unassembled WGS sequence"/>
</dbReference>
<dbReference type="InParanoid" id="A0A2P5F9X0"/>
<dbReference type="EMBL" id="JXTC01000050">
    <property type="protein sequence ID" value="PON94574.1"/>
    <property type="molecule type" value="Genomic_DNA"/>
</dbReference>
<accession>A0A2P5F9X0</accession>
<dbReference type="AlphaFoldDB" id="A0A2P5F9X0"/>
<protein>
    <submittedName>
        <fullName evidence="2">Uncharacterized protein</fullName>
    </submittedName>
</protein>
<keyword evidence="3" id="KW-1185">Reference proteome</keyword>
<reference evidence="3" key="1">
    <citation type="submission" date="2016-06" db="EMBL/GenBank/DDBJ databases">
        <title>Parallel loss of symbiosis genes in relatives of nitrogen-fixing non-legume Parasponia.</title>
        <authorList>
            <person name="Van Velzen R."/>
            <person name="Holmer R."/>
            <person name="Bu F."/>
            <person name="Rutten L."/>
            <person name="Van Zeijl A."/>
            <person name="Liu W."/>
            <person name="Santuari L."/>
            <person name="Cao Q."/>
            <person name="Sharma T."/>
            <person name="Shen D."/>
            <person name="Roswanjaya Y."/>
            <person name="Wardhani T."/>
            <person name="Kalhor M.S."/>
            <person name="Jansen J."/>
            <person name="Van den Hoogen J."/>
            <person name="Gungor B."/>
            <person name="Hartog M."/>
            <person name="Hontelez J."/>
            <person name="Verver J."/>
            <person name="Yang W.-C."/>
            <person name="Schijlen E."/>
            <person name="Repin R."/>
            <person name="Schilthuizen M."/>
            <person name="Schranz E."/>
            <person name="Heidstra R."/>
            <person name="Miyata K."/>
            <person name="Fedorova E."/>
            <person name="Kohlen W."/>
            <person name="Bisseling T."/>
            <person name="Smit S."/>
            <person name="Geurts R."/>
        </authorList>
    </citation>
    <scope>NUCLEOTIDE SEQUENCE [LARGE SCALE GENOMIC DNA]</scope>
    <source>
        <strain evidence="3">cv. RG33-2</strain>
    </source>
</reference>
<dbReference type="OrthoDB" id="10286505at2759"/>
<comment type="caution">
    <text evidence="2">The sequence shown here is derived from an EMBL/GenBank/DDBJ whole genome shotgun (WGS) entry which is preliminary data.</text>
</comment>
<evidence type="ECO:0000313" key="2">
    <source>
        <dbReference type="EMBL" id="PON94574.1"/>
    </source>
</evidence>
<proteinExistence type="predicted"/>
<feature type="region of interest" description="Disordered" evidence="1">
    <location>
        <begin position="1"/>
        <end position="22"/>
    </location>
</feature>
<evidence type="ECO:0000313" key="3">
    <source>
        <dbReference type="Proteomes" id="UP000237000"/>
    </source>
</evidence>
<feature type="non-terminal residue" evidence="2">
    <location>
        <position position="1"/>
    </location>
</feature>
<gene>
    <name evidence="2" type="ORF">TorRG33x02_096090</name>
</gene>